<reference evidence="2 3" key="1">
    <citation type="submission" date="2019-07" db="EMBL/GenBank/DDBJ databases">
        <title>Annotation for the trematode Paragonimus westermani.</title>
        <authorList>
            <person name="Choi Y.-J."/>
        </authorList>
    </citation>
    <scope>NUCLEOTIDE SEQUENCE [LARGE SCALE GENOMIC DNA]</scope>
    <source>
        <strain evidence="2">180907_Pwestermani</strain>
    </source>
</reference>
<evidence type="ECO:0000313" key="2">
    <source>
        <dbReference type="EMBL" id="KAF8560838.1"/>
    </source>
</evidence>
<keyword evidence="3" id="KW-1185">Reference proteome</keyword>
<protein>
    <submittedName>
        <fullName evidence="2">Uncharacterized protein</fullName>
    </submittedName>
</protein>
<dbReference type="AlphaFoldDB" id="A0A8T0D2D5"/>
<feature type="compositionally biased region" description="Low complexity" evidence="1">
    <location>
        <begin position="55"/>
        <end position="67"/>
    </location>
</feature>
<name>A0A8T0D2D5_9TREM</name>
<dbReference type="EMBL" id="JTDF01022195">
    <property type="protein sequence ID" value="KAF8560838.1"/>
    <property type="molecule type" value="Genomic_DNA"/>
</dbReference>
<evidence type="ECO:0000256" key="1">
    <source>
        <dbReference type="SAM" id="MobiDB-lite"/>
    </source>
</evidence>
<evidence type="ECO:0000313" key="3">
    <source>
        <dbReference type="Proteomes" id="UP000699462"/>
    </source>
</evidence>
<sequence length="217" mass="24372">MFFISSIRTFLPCLLSSRNLNNTILFQDRETARLLDERVKPPSVGSSDGHEQLQSTTATSSSTTSWPTSPHQCDLLTRFQRADHSLNISTLKTLLDERLLDQLSQRTVTTIGKPVCWEEPNSDSVPDEKNNTCVMRTPATHPSYASTGSDRDIQTKMIQVIGEMMLPLAAKYPRLSIPAQTVPDFWWSSVTNTRSTSKSGYGDKRGTMQMELHHLVQ</sequence>
<gene>
    <name evidence="2" type="ORF">P879_09005</name>
</gene>
<feature type="region of interest" description="Disordered" evidence="1">
    <location>
        <begin position="39"/>
        <end position="67"/>
    </location>
</feature>
<comment type="caution">
    <text evidence="2">The sequence shown here is derived from an EMBL/GenBank/DDBJ whole genome shotgun (WGS) entry which is preliminary data.</text>
</comment>
<organism evidence="2 3">
    <name type="scientific">Paragonimus westermani</name>
    <dbReference type="NCBI Taxonomy" id="34504"/>
    <lineage>
        <taxon>Eukaryota</taxon>
        <taxon>Metazoa</taxon>
        <taxon>Spiralia</taxon>
        <taxon>Lophotrochozoa</taxon>
        <taxon>Platyhelminthes</taxon>
        <taxon>Trematoda</taxon>
        <taxon>Digenea</taxon>
        <taxon>Plagiorchiida</taxon>
        <taxon>Troglotremata</taxon>
        <taxon>Troglotrematidae</taxon>
        <taxon>Paragonimus</taxon>
    </lineage>
</organism>
<proteinExistence type="predicted"/>
<accession>A0A8T0D2D5</accession>
<dbReference type="Proteomes" id="UP000699462">
    <property type="component" value="Unassembled WGS sequence"/>
</dbReference>